<comment type="caution">
    <text evidence="2">The sequence shown here is derived from an EMBL/GenBank/DDBJ whole genome shotgun (WGS) entry which is preliminary data.</text>
</comment>
<evidence type="ECO:0000313" key="2">
    <source>
        <dbReference type="EMBL" id="MBE9042196.1"/>
    </source>
</evidence>
<proteinExistence type="predicted"/>
<feature type="domain" description="Heme NO-binding" evidence="1">
    <location>
        <begin position="5"/>
        <end position="159"/>
    </location>
</feature>
<accession>A0A928W1E5</accession>
<reference evidence="2" key="1">
    <citation type="submission" date="2020-10" db="EMBL/GenBank/DDBJ databases">
        <authorList>
            <person name="Castelo-Branco R."/>
            <person name="Eusebio N."/>
            <person name="Adriana R."/>
            <person name="Vieira A."/>
            <person name="Brugerolle De Fraissinette N."/>
            <person name="Rezende De Castro R."/>
            <person name="Schneider M.P."/>
            <person name="Vasconcelos V."/>
            <person name="Leao P.N."/>
        </authorList>
    </citation>
    <scope>NUCLEOTIDE SEQUENCE</scope>
    <source>
        <strain evidence="2">LEGE 11467</strain>
    </source>
</reference>
<dbReference type="GO" id="GO:0020037">
    <property type="term" value="F:heme binding"/>
    <property type="evidence" value="ECO:0007669"/>
    <property type="project" value="InterPro"/>
</dbReference>
<evidence type="ECO:0000313" key="3">
    <source>
        <dbReference type="Proteomes" id="UP000621799"/>
    </source>
</evidence>
<sequence length="174" mass="19842">MHRVLHADLKNYIVECHSKQDYKVILEKAGYLESDFEGEEYYNDSLFENLLQASVSQLSMDRQAILSALGVNLTPGLLDNIQPMINSGWKTLDFVEETESIMHKYAREEMGAFPPALKPERISENELIIKFISHRGMCGLAQGFINAISKHYGEKIDLNIEVNGREHTLTLKKI</sequence>
<name>A0A928W1E5_9CYAN</name>
<evidence type="ECO:0000259" key="1">
    <source>
        <dbReference type="Pfam" id="PF07700"/>
    </source>
</evidence>
<dbReference type="Gene3D" id="3.90.1520.10">
    <property type="entry name" value="H-NOX domain"/>
    <property type="match status" value="1"/>
</dbReference>
<keyword evidence="3" id="KW-1185">Reference proteome</keyword>
<dbReference type="EMBL" id="JADEXN010000314">
    <property type="protein sequence ID" value="MBE9042196.1"/>
    <property type="molecule type" value="Genomic_DNA"/>
</dbReference>
<dbReference type="Pfam" id="PF07700">
    <property type="entry name" value="HNOB"/>
    <property type="match status" value="1"/>
</dbReference>
<organism evidence="2 3">
    <name type="scientific">Zarconia navalis LEGE 11467</name>
    <dbReference type="NCBI Taxonomy" id="1828826"/>
    <lineage>
        <taxon>Bacteria</taxon>
        <taxon>Bacillati</taxon>
        <taxon>Cyanobacteriota</taxon>
        <taxon>Cyanophyceae</taxon>
        <taxon>Oscillatoriophycideae</taxon>
        <taxon>Oscillatoriales</taxon>
        <taxon>Oscillatoriales incertae sedis</taxon>
        <taxon>Zarconia</taxon>
        <taxon>Zarconia navalis</taxon>
    </lineage>
</organism>
<dbReference type="InterPro" id="IPR011644">
    <property type="entry name" value="Heme_NO-bd"/>
</dbReference>
<protein>
    <submittedName>
        <fullName evidence="2">Heme NO-binding domain-containing protein</fullName>
    </submittedName>
</protein>
<dbReference type="AlphaFoldDB" id="A0A928W1E5"/>
<dbReference type="SUPFAM" id="SSF111126">
    <property type="entry name" value="Ligand-binding domain in the NO signalling and Golgi transport"/>
    <property type="match status" value="1"/>
</dbReference>
<dbReference type="InterPro" id="IPR038158">
    <property type="entry name" value="H-NOX_domain_sf"/>
</dbReference>
<dbReference type="RefSeq" id="WP_264322370.1">
    <property type="nucleotide sequence ID" value="NZ_JADEXN010000314.1"/>
</dbReference>
<dbReference type="InterPro" id="IPR024096">
    <property type="entry name" value="NO_sig/Golgi_transp_ligand-bd"/>
</dbReference>
<dbReference type="Proteomes" id="UP000621799">
    <property type="component" value="Unassembled WGS sequence"/>
</dbReference>
<gene>
    <name evidence="2" type="ORF">IQ235_15565</name>
</gene>